<protein>
    <submittedName>
        <fullName evidence="6">Sugar-binding transcriptional regulator</fullName>
    </submittedName>
</protein>
<accession>A0ABV6K2K4</accession>
<proteinExistence type="inferred from homology"/>
<dbReference type="PANTHER" id="PTHR34294">
    <property type="entry name" value="TRANSCRIPTIONAL REGULATOR-RELATED"/>
    <property type="match status" value="1"/>
</dbReference>
<dbReference type="Proteomes" id="UP001589855">
    <property type="component" value="Unassembled WGS sequence"/>
</dbReference>
<organism evidence="6 7">
    <name type="scientific">Lactiplantibacillus plajomi</name>
    <dbReference type="NCBI Taxonomy" id="1457217"/>
    <lineage>
        <taxon>Bacteria</taxon>
        <taxon>Bacillati</taxon>
        <taxon>Bacillota</taxon>
        <taxon>Bacilli</taxon>
        <taxon>Lactobacillales</taxon>
        <taxon>Lactobacillaceae</taxon>
        <taxon>Lactiplantibacillus</taxon>
    </lineage>
</organism>
<keyword evidence="7" id="KW-1185">Reference proteome</keyword>
<dbReference type="Pfam" id="PF01381">
    <property type="entry name" value="HTH_3"/>
    <property type="match status" value="1"/>
</dbReference>
<evidence type="ECO:0000256" key="4">
    <source>
        <dbReference type="ARBA" id="ARBA00023163"/>
    </source>
</evidence>
<dbReference type="InterPro" id="IPR051054">
    <property type="entry name" value="SorC_transcr_regulators"/>
</dbReference>
<dbReference type="RefSeq" id="WP_137645745.1">
    <property type="nucleotide sequence ID" value="NZ_BAABRM010000024.1"/>
</dbReference>
<dbReference type="SUPFAM" id="SSF100950">
    <property type="entry name" value="NagB/RpiA/CoA transferase-like"/>
    <property type="match status" value="1"/>
</dbReference>
<dbReference type="InterPro" id="IPR036388">
    <property type="entry name" value="WH-like_DNA-bd_sf"/>
</dbReference>
<comment type="similarity">
    <text evidence="1">Belongs to the SorC transcriptional regulatory family.</text>
</comment>
<dbReference type="InterPro" id="IPR037171">
    <property type="entry name" value="NagB/RpiA_transferase-like"/>
</dbReference>
<reference evidence="6 7" key="1">
    <citation type="submission" date="2024-09" db="EMBL/GenBank/DDBJ databases">
        <authorList>
            <person name="Sun Q."/>
            <person name="Mori K."/>
        </authorList>
    </citation>
    <scope>NUCLEOTIDE SEQUENCE [LARGE SCALE GENOMIC DNA]</scope>
    <source>
        <strain evidence="6 7">TBRC 4575</strain>
    </source>
</reference>
<keyword evidence="3" id="KW-0238">DNA-binding</keyword>
<dbReference type="InterPro" id="IPR001387">
    <property type="entry name" value="Cro/C1-type_HTH"/>
</dbReference>
<keyword evidence="4" id="KW-0804">Transcription</keyword>
<comment type="caution">
    <text evidence="6">The sequence shown here is derived from an EMBL/GenBank/DDBJ whole genome shotgun (WGS) entry which is preliminary data.</text>
</comment>
<gene>
    <name evidence="6" type="ORF">ACFFGS_06160</name>
</gene>
<evidence type="ECO:0000313" key="6">
    <source>
        <dbReference type="EMBL" id="MFC0423704.1"/>
    </source>
</evidence>
<sequence length="315" mass="34882">MKNESANRDLLLRAAILYYEQNMTQEKVAKTIGVSRPAVSKILQQARDSNLVEFFVKDHDKEVVELELKIQEKYHLNSVRVVSTRFNRSTDAIFDQVGLLGAQYLKSILKKKIKIGIGWGNAISHFVDEVDYQKSEQAVIVPLVGGMGLLNLNIHANYLVSELASKLDSQYSTFYAPVIADTAENAKDLRQTSLVSSALKAAKSVDVAFIGIGNDVRESTWCKLGYITKNETDELERVGAIGDVVSDFFNSDGKTVKTDFSKRLIGITINDLKKISDVVVMAVGEQKAAGIQAMLDQGVINTLFIDWDIAENLCL</sequence>
<evidence type="ECO:0000256" key="3">
    <source>
        <dbReference type="ARBA" id="ARBA00023125"/>
    </source>
</evidence>
<evidence type="ECO:0000259" key="5">
    <source>
        <dbReference type="PROSITE" id="PS50943"/>
    </source>
</evidence>
<evidence type="ECO:0000256" key="1">
    <source>
        <dbReference type="ARBA" id="ARBA00010466"/>
    </source>
</evidence>
<dbReference type="InterPro" id="IPR007324">
    <property type="entry name" value="Sugar-bd_dom_put"/>
</dbReference>
<feature type="domain" description="HTH cro/C1-type" evidence="5">
    <location>
        <begin position="20"/>
        <end position="42"/>
    </location>
</feature>
<dbReference type="EMBL" id="JBHLUK010000058">
    <property type="protein sequence ID" value="MFC0423704.1"/>
    <property type="molecule type" value="Genomic_DNA"/>
</dbReference>
<evidence type="ECO:0000313" key="7">
    <source>
        <dbReference type="Proteomes" id="UP001589855"/>
    </source>
</evidence>
<name>A0ABV6K2K4_9LACO</name>
<dbReference type="PROSITE" id="PS50943">
    <property type="entry name" value="HTH_CROC1"/>
    <property type="match status" value="1"/>
</dbReference>
<dbReference type="Pfam" id="PF04198">
    <property type="entry name" value="Sugar-bind"/>
    <property type="match status" value="1"/>
</dbReference>
<keyword evidence="2" id="KW-0805">Transcription regulation</keyword>
<dbReference type="Gene3D" id="3.40.50.1360">
    <property type="match status" value="1"/>
</dbReference>
<dbReference type="Gene3D" id="1.10.10.10">
    <property type="entry name" value="Winged helix-like DNA-binding domain superfamily/Winged helix DNA-binding domain"/>
    <property type="match status" value="1"/>
</dbReference>
<evidence type="ECO:0000256" key="2">
    <source>
        <dbReference type="ARBA" id="ARBA00023015"/>
    </source>
</evidence>